<evidence type="ECO:0000256" key="1">
    <source>
        <dbReference type="ARBA" id="ARBA00023015"/>
    </source>
</evidence>
<dbReference type="EMBL" id="LQRA01000054">
    <property type="protein sequence ID" value="KZE78725.1"/>
    <property type="molecule type" value="Genomic_DNA"/>
</dbReference>
<keyword evidence="1" id="KW-0805">Transcription regulation</keyword>
<evidence type="ECO:0000256" key="4">
    <source>
        <dbReference type="SAM" id="Phobius"/>
    </source>
</evidence>
<dbReference type="PANTHER" id="PTHR43280">
    <property type="entry name" value="ARAC-FAMILY TRANSCRIPTIONAL REGULATOR"/>
    <property type="match status" value="1"/>
</dbReference>
<dbReference type="InterPro" id="IPR018062">
    <property type="entry name" value="HTH_AraC-typ_CS"/>
</dbReference>
<organism evidence="6 7">
    <name type="scientific">Paenibacillus elgii</name>
    <dbReference type="NCBI Taxonomy" id="189691"/>
    <lineage>
        <taxon>Bacteria</taxon>
        <taxon>Bacillati</taxon>
        <taxon>Bacillota</taxon>
        <taxon>Bacilli</taxon>
        <taxon>Bacillales</taxon>
        <taxon>Paenibacillaceae</taxon>
        <taxon>Paenibacillus</taxon>
    </lineage>
</organism>
<keyword evidence="4" id="KW-0472">Membrane</keyword>
<feature type="transmembrane region" description="Helical" evidence="4">
    <location>
        <begin position="298"/>
        <end position="320"/>
    </location>
</feature>
<keyword evidence="7" id="KW-1185">Reference proteome</keyword>
<dbReference type="RefSeq" id="WP_063182493.1">
    <property type="nucleotide sequence ID" value="NZ_CP121215.1"/>
</dbReference>
<evidence type="ECO:0000256" key="2">
    <source>
        <dbReference type="ARBA" id="ARBA00023125"/>
    </source>
</evidence>
<protein>
    <recommendedName>
        <fullName evidence="5">HTH araC/xylS-type domain-containing protein</fullName>
    </recommendedName>
</protein>
<dbReference type="OrthoDB" id="2647723at2"/>
<dbReference type="SMART" id="SM00342">
    <property type="entry name" value="HTH_ARAC"/>
    <property type="match status" value="1"/>
</dbReference>
<dbReference type="Gene3D" id="1.10.10.60">
    <property type="entry name" value="Homeodomain-like"/>
    <property type="match status" value="2"/>
</dbReference>
<dbReference type="SUPFAM" id="SSF46689">
    <property type="entry name" value="Homeodomain-like"/>
    <property type="match status" value="2"/>
</dbReference>
<keyword evidence="4" id="KW-0812">Transmembrane</keyword>
<name>A0A161SDK6_9BACL</name>
<dbReference type="PROSITE" id="PS00041">
    <property type="entry name" value="HTH_ARAC_FAMILY_1"/>
    <property type="match status" value="1"/>
</dbReference>
<evidence type="ECO:0000259" key="5">
    <source>
        <dbReference type="PROSITE" id="PS01124"/>
    </source>
</evidence>
<dbReference type="Proteomes" id="UP000076563">
    <property type="component" value="Unassembled WGS sequence"/>
</dbReference>
<feature type="transmembrane region" description="Helical" evidence="4">
    <location>
        <begin position="14"/>
        <end position="40"/>
    </location>
</feature>
<dbReference type="PROSITE" id="PS01124">
    <property type="entry name" value="HTH_ARAC_FAMILY_2"/>
    <property type="match status" value="1"/>
</dbReference>
<dbReference type="AlphaFoldDB" id="A0A161SDK6"/>
<evidence type="ECO:0000313" key="7">
    <source>
        <dbReference type="Proteomes" id="UP000076563"/>
    </source>
</evidence>
<keyword evidence="2" id="KW-0238">DNA-binding</keyword>
<sequence>MRIAWPEKWRTNSLFARLLVSFLAIILLLAAFNFGSFLYLKGKIHDEIVKYNSLNMKHTMESYETHFKLTIDMLLSLNQNNELTANLNVLRQLPQTAGSEKTVNLHAEIKALMANPLMFYENIVFYFKNGDFVLEKEGTSRVEDMFGKFYRSPAYPPDYWRGQFAEPYFYRIHPAAVFSQKYMNLEQGLGRLIPVSVKNALYRDVLFLVFLDGDKMARTLHYSLDNPFFILDEQQKLIYASDPDAAAAAKLPLFTEDVSETKLGDHYLFQQKGKHTGFRYVTMVPIESISSELLRLNLILISLLAVTIGISVVTSILFSVRLNYPVQRLLRTVHQYNDPGASADFRIREFELIGEQIGRMRRDLSDKNSLLRYYAFTDKLKQIHTRHPDLNDISFIQKPFTLILFQLRFLPRFMEETSLARERATYFIREYIESYVKRSHPDALTFQIDKDQILTLAFSEHGQPVADDCLAGLKEVFDYDKDWCHFTIAVCGPSLPASEFAAAYERALMLAGERQPLEETQIIRQSAVRPPYRLTAMQEQELQTKVRSGSFEPLRQWILQQLEALRGREATVPELRRFLQQTAGLALKAVEAAGLPLQAMPAERELFADIEQCFTYAEAQSLLERLLGQATEAIAASSEHKDPVIEFVKRYTEEHLSEDVSLDLIADKLNLSRGYVSTYFKEKTGMNFSDYLHHVRIRHAQELLLDLELKIQDIALRLGYQNVNSFIRMFKRYSGMTPGEYRKKQSGA</sequence>
<dbReference type="InterPro" id="IPR009057">
    <property type="entry name" value="Homeodomain-like_sf"/>
</dbReference>
<evidence type="ECO:0000313" key="6">
    <source>
        <dbReference type="EMBL" id="KZE78725.1"/>
    </source>
</evidence>
<dbReference type="GO" id="GO:0043565">
    <property type="term" value="F:sequence-specific DNA binding"/>
    <property type="evidence" value="ECO:0007669"/>
    <property type="project" value="InterPro"/>
</dbReference>
<evidence type="ECO:0000256" key="3">
    <source>
        <dbReference type="ARBA" id="ARBA00023163"/>
    </source>
</evidence>
<dbReference type="PRINTS" id="PR00032">
    <property type="entry name" value="HTHARAC"/>
</dbReference>
<reference evidence="7" key="1">
    <citation type="submission" date="2016-01" db="EMBL/GenBank/DDBJ databases">
        <title>Draft genome of Chromobacterium sp. F49.</title>
        <authorList>
            <person name="Hong K.W."/>
        </authorList>
    </citation>
    <scope>NUCLEOTIDE SEQUENCE [LARGE SCALE GENOMIC DNA]</scope>
    <source>
        <strain evidence="7">M63</strain>
    </source>
</reference>
<dbReference type="PANTHER" id="PTHR43280:SF2">
    <property type="entry name" value="HTH-TYPE TRANSCRIPTIONAL REGULATOR EXSA"/>
    <property type="match status" value="1"/>
</dbReference>
<proteinExistence type="predicted"/>
<keyword evidence="4" id="KW-1133">Transmembrane helix</keyword>
<gene>
    <name evidence="6" type="ORF">AV654_18975</name>
</gene>
<dbReference type="InterPro" id="IPR018060">
    <property type="entry name" value="HTH_AraC"/>
</dbReference>
<dbReference type="InterPro" id="IPR020449">
    <property type="entry name" value="Tscrpt_reg_AraC-type_HTH"/>
</dbReference>
<dbReference type="GO" id="GO:0003700">
    <property type="term" value="F:DNA-binding transcription factor activity"/>
    <property type="evidence" value="ECO:0007669"/>
    <property type="project" value="InterPro"/>
</dbReference>
<dbReference type="Pfam" id="PF12833">
    <property type="entry name" value="HTH_18"/>
    <property type="match status" value="1"/>
</dbReference>
<comment type="caution">
    <text evidence="6">The sequence shown here is derived from an EMBL/GenBank/DDBJ whole genome shotgun (WGS) entry which is preliminary data.</text>
</comment>
<feature type="domain" description="HTH araC/xylS-type" evidence="5">
    <location>
        <begin position="646"/>
        <end position="744"/>
    </location>
</feature>
<accession>A0A161SDK6</accession>
<keyword evidence="3" id="KW-0804">Transcription</keyword>